<comment type="caution">
    <text evidence="1">The sequence shown here is derived from an EMBL/GenBank/DDBJ whole genome shotgun (WGS) entry which is preliminary data.</text>
</comment>
<accession>A0A0H1R3T0</accession>
<protein>
    <submittedName>
        <fullName evidence="1">Uncharacterized protein</fullName>
    </submittedName>
</protein>
<dbReference type="Proteomes" id="UP000035489">
    <property type="component" value="Unassembled WGS sequence"/>
</dbReference>
<sequence length="86" mass="9703">MKVTIMADVALICLGSRRWLPKGSTARAKDNVMSHFSSLDAPAVTIPLLQQWARDGQRLVEAYKDIALVIPALRELHDVTRYDRLE</sequence>
<evidence type="ECO:0000313" key="1">
    <source>
        <dbReference type="EMBL" id="KLK89461.1"/>
    </source>
</evidence>
<name>A0A0H1R3T0_9HYPH</name>
<keyword evidence="2" id="KW-1185">Reference proteome</keyword>
<reference evidence="1 2" key="1">
    <citation type="submission" date="2015-05" db="EMBL/GenBank/DDBJ databases">
        <title>Draft genome sequence of Microvirga vignae strain BR3299, a novel nitrogen fixing bacteria isolated from Brazil semi-aired region.</title>
        <authorList>
            <person name="Zilli J.E."/>
            <person name="Passos S.R."/>
            <person name="Leite J."/>
            <person name="Baldani J.I."/>
            <person name="Xavier G.R."/>
            <person name="Rumjaneck N.G."/>
            <person name="Simoes-Araujo J.L."/>
        </authorList>
    </citation>
    <scope>NUCLEOTIDE SEQUENCE [LARGE SCALE GENOMIC DNA]</scope>
    <source>
        <strain evidence="1 2">BR3299</strain>
    </source>
</reference>
<proteinExistence type="predicted"/>
<dbReference type="PATRIC" id="fig|1225564.3.peg.1390"/>
<gene>
    <name evidence="1" type="ORF">AA309_31305</name>
</gene>
<evidence type="ECO:0000313" key="2">
    <source>
        <dbReference type="Proteomes" id="UP000035489"/>
    </source>
</evidence>
<dbReference type="AlphaFoldDB" id="A0A0H1R3T0"/>
<organism evidence="1 2">
    <name type="scientific">Microvirga vignae</name>
    <dbReference type="NCBI Taxonomy" id="1225564"/>
    <lineage>
        <taxon>Bacteria</taxon>
        <taxon>Pseudomonadati</taxon>
        <taxon>Pseudomonadota</taxon>
        <taxon>Alphaproteobacteria</taxon>
        <taxon>Hyphomicrobiales</taxon>
        <taxon>Methylobacteriaceae</taxon>
        <taxon>Microvirga</taxon>
    </lineage>
</organism>
<dbReference type="EMBL" id="LCYG01000152">
    <property type="protein sequence ID" value="KLK89461.1"/>
    <property type="molecule type" value="Genomic_DNA"/>
</dbReference>